<evidence type="ECO:0000259" key="9">
    <source>
        <dbReference type="Pfam" id="PF01555"/>
    </source>
</evidence>
<keyword evidence="3" id="KW-0808">Transferase</keyword>
<keyword evidence="2" id="KW-0489">Methyltransferase</keyword>
<protein>
    <recommendedName>
        <fullName evidence="8">Methyltransferase</fullName>
        <ecNumber evidence="8">2.1.1.-</ecNumber>
    </recommendedName>
</protein>
<evidence type="ECO:0000256" key="2">
    <source>
        <dbReference type="ARBA" id="ARBA00022603"/>
    </source>
</evidence>
<dbReference type="InterPro" id="IPR029063">
    <property type="entry name" value="SAM-dependent_MTases_sf"/>
</dbReference>
<organism evidence="10 11">
    <name type="scientific">Salegentibacter salinarum</name>
    <dbReference type="NCBI Taxonomy" id="447422"/>
    <lineage>
        <taxon>Bacteria</taxon>
        <taxon>Pseudomonadati</taxon>
        <taxon>Bacteroidota</taxon>
        <taxon>Flavobacteriia</taxon>
        <taxon>Flavobacteriales</taxon>
        <taxon>Flavobacteriaceae</taxon>
        <taxon>Salegentibacter</taxon>
    </lineage>
</organism>
<comment type="similarity">
    <text evidence="1">Belongs to the N(4)/N(6)-methyltransferase family. N(4) subfamily.</text>
</comment>
<dbReference type="OrthoDB" id="9800801at2"/>
<evidence type="ECO:0000256" key="5">
    <source>
        <dbReference type="ARBA" id="ARBA00022747"/>
    </source>
</evidence>
<name>A0A2N0TUJ2_9FLAO</name>
<dbReference type="SUPFAM" id="SSF53335">
    <property type="entry name" value="S-adenosyl-L-methionine-dependent methyltransferases"/>
    <property type="match status" value="1"/>
</dbReference>
<dbReference type="Proteomes" id="UP000232673">
    <property type="component" value="Unassembled WGS sequence"/>
</dbReference>
<evidence type="ECO:0000256" key="1">
    <source>
        <dbReference type="ARBA" id="ARBA00010203"/>
    </source>
</evidence>
<dbReference type="InterPro" id="IPR001091">
    <property type="entry name" value="RM_Methyltransferase"/>
</dbReference>
<reference evidence="10 11" key="1">
    <citation type="submission" date="2015-10" db="EMBL/GenBank/DDBJ databases">
        <title>Draft genome sequence of Salegentibacter salinarum KCTC 12975.</title>
        <authorList>
            <person name="Lin W."/>
            <person name="Zheng Q."/>
        </authorList>
    </citation>
    <scope>NUCLEOTIDE SEQUENCE [LARGE SCALE GENOMIC DNA]</scope>
    <source>
        <strain evidence="10 11">KCTC 12975</strain>
    </source>
</reference>
<evidence type="ECO:0000256" key="6">
    <source>
        <dbReference type="ARBA" id="ARBA00023125"/>
    </source>
</evidence>
<evidence type="ECO:0000256" key="4">
    <source>
        <dbReference type="ARBA" id="ARBA00022691"/>
    </source>
</evidence>
<dbReference type="EMBL" id="LKTS01000023">
    <property type="protein sequence ID" value="PKD18394.1"/>
    <property type="molecule type" value="Genomic_DNA"/>
</dbReference>
<keyword evidence="6" id="KW-0238">DNA-binding</keyword>
<dbReference type="PRINTS" id="PR00508">
    <property type="entry name" value="S21N4MTFRASE"/>
</dbReference>
<accession>A0A2N0TUJ2</accession>
<dbReference type="InterPro" id="IPR002941">
    <property type="entry name" value="DNA_methylase_N4/N6"/>
</dbReference>
<sequence length="428" mass="50763">MEDIFKVHHEDARNIDKIIKNKIVDVTITSPPYFDLKDYGSDNQIGYGQDYEAYLDDLKIVFQKVFNVTKESGTLWVIIDAYRREGEVVPLPFDFSHKLREVGWKLKEVIIWGKDRTVPWAHKGQMRNLFEYILVFSKSDDFNFYIDEVRDFETLKKWWVKYPERYNPKGKTPDAIWNFDIPTQGSWGNGYIRHFCPLPEEMIEQMLKLTTKEDDVVLDCFSGSGSVLSKALNMKRRYIGFELNQEYIDMFHNYIKETNEEKSSKYCISKKNRIGQAKFEKLVNDLRALKYARLLYKKLQTEGFKNVLKIYVKRTYTLSNGDRKYLKVKYLFLLEDRSRKNEIAKKVEDWTKKAPFSKFGIAPTYLYTHKVTSFIEILTNEKKDLYIYDFKATHRFVKKIKIEELNRSGKNNVIISSIQVDLNESDYA</sequence>
<dbReference type="InterPro" id="IPR017985">
    <property type="entry name" value="MeTrfase_CN4_CS"/>
</dbReference>
<evidence type="ECO:0000256" key="7">
    <source>
        <dbReference type="ARBA" id="ARBA00049120"/>
    </source>
</evidence>
<dbReference type="STRING" id="447422.SAMN05660903_00900"/>
<dbReference type="GO" id="GO:0015667">
    <property type="term" value="F:site-specific DNA-methyltransferase (cytosine-N4-specific) activity"/>
    <property type="evidence" value="ECO:0007669"/>
    <property type="project" value="UniProtKB-EC"/>
</dbReference>
<keyword evidence="5" id="KW-0680">Restriction system</keyword>
<evidence type="ECO:0000313" key="11">
    <source>
        <dbReference type="Proteomes" id="UP000232673"/>
    </source>
</evidence>
<dbReference type="GO" id="GO:0008170">
    <property type="term" value="F:N-methyltransferase activity"/>
    <property type="evidence" value="ECO:0007669"/>
    <property type="project" value="InterPro"/>
</dbReference>
<comment type="caution">
    <text evidence="10">The sequence shown here is derived from an EMBL/GenBank/DDBJ whole genome shotgun (WGS) entry which is preliminary data.</text>
</comment>
<dbReference type="PROSITE" id="PS00093">
    <property type="entry name" value="N4_MTASE"/>
    <property type="match status" value="1"/>
</dbReference>
<dbReference type="EC" id="2.1.1.-" evidence="8"/>
<dbReference type="AlphaFoldDB" id="A0A2N0TUJ2"/>
<dbReference type="GO" id="GO:0032259">
    <property type="term" value="P:methylation"/>
    <property type="evidence" value="ECO:0007669"/>
    <property type="project" value="UniProtKB-KW"/>
</dbReference>
<dbReference type="GO" id="GO:0003677">
    <property type="term" value="F:DNA binding"/>
    <property type="evidence" value="ECO:0007669"/>
    <property type="project" value="UniProtKB-KW"/>
</dbReference>
<proteinExistence type="inferred from homology"/>
<keyword evidence="11" id="KW-1185">Reference proteome</keyword>
<evidence type="ECO:0000256" key="8">
    <source>
        <dbReference type="RuleBase" id="RU362026"/>
    </source>
</evidence>
<dbReference type="RefSeq" id="WP_079712026.1">
    <property type="nucleotide sequence ID" value="NZ_FUZC01000002.1"/>
</dbReference>
<dbReference type="Pfam" id="PF01555">
    <property type="entry name" value="N6_N4_Mtase"/>
    <property type="match status" value="1"/>
</dbReference>
<evidence type="ECO:0000256" key="3">
    <source>
        <dbReference type="ARBA" id="ARBA00022679"/>
    </source>
</evidence>
<evidence type="ECO:0000313" key="10">
    <source>
        <dbReference type="EMBL" id="PKD18394.1"/>
    </source>
</evidence>
<gene>
    <name evidence="10" type="ORF">APR41_04385</name>
</gene>
<feature type="domain" description="DNA methylase N-4/N-6" evidence="9">
    <location>
        <begin position="24"/>
        <end position="251"/>
    </location>
</feature>
<comment type="catalytic activity">
    <reaction evidence="7">
        <text>a 2'-deoxycytidine in DNA + S-adenosyl-L-methionine = an N(4)-methyl-2'-deoxycytidine in DNA + S-adenosyl-L-homocysteine + H(+)</text>
        <dbReference type="Rhea" id="RHEA:16857"/>
        <dbReference type="Rhea" id="RHEA-COMP:11369"/>
        <dbReference type="Rhea" id="RHEA-COMP:13674"/>
        <dbReference type="ChEBI" id="CHEBI:15378"/>
        <dbReference type="ChEBI" id="CHEBI:57856"/>
        <dbReference type="ChEBI" id="CHEBI:59789"/>
        <dbReference type="ChEBI" id="CHEBI:85452"/>
        <dbReference type="ChEBI" id="CHEBI:137933"/>
        <dbReference type="EC" id="2.1.1.113"/>
    </reaction>
</comment>
<dbReference type="Gene3D" id="3.40.50.150">
    <property type="entry name" value="Vaccinia Virus protein VP39"/>
    <property type="match status" value="1"/>
</dbReference>
<keyword evidence="4" id="KW-0949">S-adenosyl-L-methionine</keyword>
<dbReference type="GO" id="GO:0009307">
    <property type="term" value="P:DNA restriction-modification system"/>
    <property type="evidence" value="ECO:0007669"/>
    <property type="project" value="UniProtKB-KW"/>
</dbReference>